<feature type="region of interest" description="Disordered" evidence="1">
    <location>
        <begin position="457"/>
        <end position="485"/>
    </location>
</feature>
<dbReference type="GeneID" id="33555833"/>
<dbReference type="EMBL" id="NBSH01000001">
    <property type="protein sequence ID" value="ORX41027.1"/>
    <property type="molecule type" value="Genomic_DNA"/>
</dbReference>
<feature type="compositionally biased region" description="Acidic residues" evidence="1">
    <location>
        <begin position="518"/>
        <end position="528"/>
    </location>
</feature>
<reference evidence="2 3" key="1">
    <citation type="submission" date="2017-03" db="EMBL/GenBank/DDBJ databases">
        <title>Widespread Adenine N6-methylation of Active Genes in Fungi.</title>
        <authorList>
            <consortium name="DOE Joint Genome Institute"/>
            <person name="Mondo S.J."/>
            <person name="Dannebaum R.O."/>
            <person name="Kuo R.C."/>
            <person name="Louie K.B."/>
            <person name="Bewick A.J."/>
            <person name="Labutti K."/>
            <person name="Haridas S."/>
            <person name="Kuo A."/>
            <person name="Salamov A."/>
            <person name="Ahrendt S.R."/>
            <person name="Lau R."/>
            <person name="Bowen B.P."/>
            <person name="Lipzen A."/>
            <person name="Sullivan W."/>
            <person name="Andreopoulos W.B."/>
            <person name="Clum A."/>
            <person name="Lindquist E."/>
            <person name="Daum C."/>
            <person name="Northen T.R."/>
            <person name="Ramamoorthy G."/>
            <person name="Schmitz R.J."/>
            <person name="Gryganskyi A."/>
            <person name="Culley D."/>
            <person name="Magnuson J."/>
            <person name="James T.Y."/>
            <person name="O'Malley M.A."/>
            <person name="Stajich J.E."/>
            <person name="Spatafora J.W."/>
            <person name="Visel A."/>
            <person name="Grigoriev I.V."/>
        </authorList>
    </citation>
    <scope>NUCLEOTIDE SEQUENCE [LARGE SCALE GENOMIC DNA]</scope>
    <source>
        <strain evidence="2 3">NRRL Y-17943</strain>
    </source>
</reference>
<keyword evidence="3" id="KW-1185">Reference proteome</keyword>
<name>A0A1Y1UTT4_9TREE</name>
<feature type="region of interest" description="Disordered" evidence="1">
    <location>
        <begin position="512"/>
        <end position="573"/>
    </location>
</feature>
<dbReference type="AlphaFoldDB" id="A0A1Y1UTT4"/>
<gene>
    <name evidence="2" type="ORF">BD324DRAFT_606724</name>
</gene>
<evidence type="ECO:0000313" key="2">
    <source>
        <dbReference type="EMBL" id="ORX41027.1"/>
    </source>
</evidence>
<organism evidence="2 3">
    <name type="scientific">Kockovaella imperatae</name>
    <dbReference type="NCBI Taxonomy" id="4999"/>
    <lineage>
        <taxon>Eukaryota</taxon>
        <taxon>Fungi</taxon>
        <taxon>Dikarya</taxon>
        <taxon>Basidiomycota</taxon>
        <taxon>Agaricomycotina</taxon>
        <taxon>Tremellomycetes</taxon>
        <taxon>Tremellales</taxon>
        <taxon>Cuniculitremaceae</taxon>
        <taxon>Kockovaella</taxon>
    </lineage>
</organism>
<feature type="compositionally biased region" description="Low complexity" evidence="1">
    <location>
        <begin position="274"/>
        <end position="289"/>
    </location>
</feature>
<dbReference type="InParanoid" id="A0A1Y1UTT4"/>
<comment type="caution">
    <text evidence="2">The sequence shown here is derived from an EMBL/GenBank/DDBJ whole genome shotgun (WGS) entry which is preliminary data.</text>
</comment>
<feature type="compositionally biased region" description="Low complexity" evidence="1">
    <location>
        <begin position="305"/>
        <end position="320"/>
    </location>
</feature>
<dbReference type="RefSeq" id="XP_021874706.1">
    <property type="nucleotide sequence ID" value="XM_022014025.1"/>
</dbReference>
<feature type="compositionally biased region" description="Low complexity" evidence="1">
    <location>
        <begin position="122"/>
        <end position="161"/>
    </location>
</feature>
<evidence type="ECO:0000313" key="3">
    <source>
        <dbReference type="Proteomes" id="UP000193218"/>
    </source>
</evidence>
<dbReference type="OrthoDB" id="3224257at2759"/>
<evidence type="ECO:0000256" key="1">
    <source>
        <dbReference type="SAM" id="MobiDB-lite"/>
    </source>
</evidence>
<feature type="region of interest" description="Disordered" evidence="1">
    <location>
        <begin position="267"/>
        <end position="322"/>
    </location>
</feature>
<dbReference type="Proteomes" id="UP000193218">
    <property type="component" value="Unassembled WGS sequence"/>
</dbReference>
<feature type="region of interest" description="Disordered" evidence="1">
    <location>
        <begin position="119"/>
        <end position="161"/>
    </location>
</feature>
<proteinExistence type="predicted"/>
<sequence>MLLRLLPVPTAEQPAPPTILFTLPLPVHPYTSKSLPLPANLHAHRSVCLQEDIDCSNVLLGEKSSWIGGIIDEVTFSMAAQEITVRYIDNSFSLVPLTPECTVQLGNVIQQVHLSFQPAPAPASTTDSAPRASTSSAASVSSAASSASGSSTGSSTSGHRRTPSSLLFSFLSPLLSSNQSQAAATRYQSPVPTPQPPARVHRRLARSLLVDAYRRHVLPALKEQLPSAYLLWQIASETARHHRDFESLKVDIQTTLGAAGVNASFATPMKRSHSGSSSSESSSQHSGDLSESDSDEGVPVTPATSIFSPSSSECSSPLQSPRRRMVVNPSAYLLTLPPAPTVPDSHRTVYSSQLARLSLLVTRLSSIKKLNAKYEREEGKRRWLESLERGRAGDRALRKAYSNKEPTPNVRLTAEPIKRSGLWRSWTLDDQMRAEVKEAAKAALHPAMMESIDEVAVTSDDDTEDDHSQASGSTIRHNGPRIYIPPTVEEDIDDAAATIMVCEQIIHVSARPSLERANEEEEDEEDEIPTLSPPSSPSASSSDTEEEPSTPAMDREDDLFTPPSIDDICVTSSSSALMGAPLSRSKSRLETNSKNLPQIKSIVGWGGVSDDAEVEEVETYAGVEVIYA</sequence>
<accession>A0A1Y1UTT4</accession>
<protein>
    <submittedName>
        <fullName evidence="2">Uncharacterized protein</fullName>
    </submittedName>
</protein>